<dbReference type="Pfam" id="PF08311">
    <property type="entry name" value="Mad3_BUB1_I"/>
    <property type="match status" value="1"/>
</dbReference>
<reference evidence="4" key="1">
    <citation type="journal article" date="2018" name="Nat. Microbiol.">
        <title>Leveraging single-cell genomics to expand the fungal tree of life.</title>
        <authorList>
            <person name="Ahrendt S.R."/>
            <person name="Quandt C.A."/>
            <person name="Ciobanu D."/>
            <person name="Clum A."/>
            <person name="Salamov A."/>
            <person name="Andreopoulos B."/>
            <person name="Cheng J.F."/>
            <person name="Woyke T."/>
            <person name="Pelin A."/>
            <person name="Henrissat B."/>
            <person name="Reynolds N.K."/>
            <person name="Benny G.L."/>
            <person name="Smith M.E."/>
            <person name="James T.Y."/>
            <person name="Grigoriev I.V."/>
        </authorList>
    </citation>
    <scope>NUCLEOTIDE SEQUENCE [LARGE SCALE GENOMIC DNA]</scope>
</reference>
<dbReference type="Gene3D" id="1.25.40.430">
    <property type="match status" value="1"/>
</dbReference>
<dbReference type="GO" id="GO:0051754">
    <property type="term" value="P:meiotic sister chromatid cohesion, centromeric"/>
    <property type="evidence" value="ECO:0007669"/>
    <property type="project" value="TreeGrafter"/>
</dbReference>
<dbReference type="PANTHER" id="PTHR14030">
    <property type="entry name" value="MITOTIC CHECKPOINT SERINE/THREONINE-PROTEIN KINASE BUB1"/>
    <property type="match status" value="1"/>
</dbReference>
<dbReference type="PROSITE" id="PS51489">
    <property type="entry name" value="BUB1_N"/>
    <property type="match status" value="1"/>
</dbReference>
<dbReference type="GO" id="GO:0005634">
    <property type="term" value="C:nucleus"/>
    <property type="evidence" value="ECO:0007669"/>
    <property type="project" value="TreeGrafter"/>
</dbReference>
<protein>
    <submittedName>
        <fullName evidence="3">Mad3/BUB1 homology region 1-domain-containing protein</fullName>
    </submittedName>
</protein>
<dbReference type="OrthoDB" id="248495at2759"/>
<dbReference type="SMART" id="SM00777">
    <property type="entry name" value="Mad3_BUB1_I"/>
    <property type="match status" value="1"/>
</dbReference>
<keyword evidence="4" id="KW-1185">Reference proteome</keyword>
<evidence type="ECO:0000256" key="1">
    <source>
        <dbReference type="SAM" id="MobiDB-lite"/>
    </source>
</evidence>
<gene>
    <name evidence="3" type="ORF">BJ684DRAFT_11127</name>
</gene>
<feature type="domain" description="BUB1 N-terminal" evidence="2">
    <location>
        <begin position="62"/>
        <end position="208"/>
    </location>
</feature>
<dbReference type="InterPro" id="IPR013212">
    <property type="entry name" value="Mad3/Bub1_I"/>
</dbReference>
<evidence type="ECO:0000313" key="4">
    <source>
        <dbReference type="Proteomes" id="UP000267251"/>
    </source>
</evidence>
<proteinExistence type="predicted"/>
<evidence type="ECO:0000259" key="2">
    <source>
        <dbReference type="PROSITE" id="PS51489"/>
    </source>
</evidence>
<dbReference type="GO" id="GO:0004672">
    <property type="term" value="F:protein kinase activity"/>
    <property type="evidence" value="ECO:0007669"/>
    <property type="project" value="TreeGrafter"/>
</dbReference>
<sequence length="208" mass="24429">MTSPERSNEDQDDSATSVAAIESQKENIVPLPQGRSASQLSSLLQFASPARHARLAERHAEFAREVEGAADLDDPLEVHYRYVRWIQDNYPQGQSAESNLLPVLERLTRSFRQDRRYRNDPRYIRCWILYAQNISDPNVVFEYMQVNDLGQDLAAYYEEYSIHLEEIGRINKADELYRIGIERKVEPLNRLRRRYKEFLLRHTDSPED</sequence>
<evidence type="ECO:0000313" key="3">
    <source>
        <dbReference type="EMBL" id="RKP12694.1"/>
    </source>
</evidence>
<name>A0A4P9Y1Z4_9FUNG</name>
<feature type="region of interest" description="Disordered" evidence="1">
    <location>
        <begin position="1"/>
        <end position="32"/>
    </location>
</feature>
<accession>A0A4P9Y1Z4</accession>
<dbReference type="Proteomes" id="UP000267251">
    <property type="component" value="Unassembled WGS sequence"/>
</dbReference>
<dbReference type="InterPro" id="IPR015661">
    <property type="entry name" value="Bub1/Mad3"/>
</dbReference>
<feature type="non-terminal residue" evidence="3">
    <location>
        <position position="208"/>
    </location>
</feature>
<organism evidence="3 4">
    <name type="scientific">Piptocephalis cylindrospora</name>
    <dbReference type="NCBI Taxonomy" id="1907219"/>
    <lineage>
        <taxon>Eukaryota</taxon>
        <taxon>Fungi</taxon>
        <taxon>Fungi incertae sedis</taxon>
        <taxon>Zoopagomycota</taxon>
        <taxon>Zoopagomycotina</taxon>
        <taxon>Zoopagomycetes</taxon>
        <taxon>Zoopagales</taxon>
        <taxon>Piptocephalidaceae</taxon>
        <taxon>Piptocephalis</taxon>
    </lineage>
</organism>
<dbReference type="FunFam" id="1.25.40.430:FF:000003">
    <property type="entry name" value="Checkpoint serine/threonine-protein kinase BUB1"/>
    <property type="match status" value="1"/>
</dbReference>
<dbReference type="GO" id="GO:0032991">
    <property type="term" value="C:protein-containing complex"/>
    <property type="evidence" value="ECO:0007669"/>
    <property type="project" value="UniProtKB-ARBA"/>
</dbReference>
<dbReference type="GO" id="GO:0007094">
    <property type="term" value="P:mitotic spindle assembly checkpoint signaling"/>
    <property type="evidence" value="ECO:0007669"/>
    <property type="project" value="InterPro"/>
</dbReference>
<dbReference type="AlphaFoldDB" id="A0A4P9Y1Z4"/>
<dbReference type="PANTHER" id="PTHR14030:SF4">
    <property type="entry name" value="BUB1 KINASE, ISOFORM A-RELATED"/>
    <property type="match status" value="1"/>
</dbReference>
<dbReference type="EMBL" id="KZ988238">
    <property type="protein sequence ID" value="RKP12694.1"/>
    <property type="molecule type" value="Genomic_DNA"/>
</dbReference>